<evidence type="ECO:0000256" key="2">
    <source>
        <dbReference type="ARBA" id="ARBA00038358"/>
    </source>
</evidence>
<evidence type="ECO:0000256" key="1">
    <source>
        <dbReference type="ARBA" id="ARBA00022801"/>
    </source>
</evidence>
<gene>
    <name evidence="4" type="ORF">FOB41_00360</name>
</gene>
<dbReference type="InterPro" id="IPR052369">
    <property type="entry name" value="UG_Glycosaminoglycan_Hydrolase"/>
</dbReference>
<feature type="binding site" evidence="3">
    <location>
        <position position="159"/>
    </location>
    <ligand>
        <name>substrate</name>
    </ligand>
</feature>
<dbReference type="Gene3D" id="1.50.10.10">
    <property type="match status" value="1"/>
</dbReference>
<evidence type="ECO:0000313" key="5">
    <source>
        <dbReference type="Proteomes" id="UP000500870"/>
    </source>
</evidence>
<accession>A0A6H0ZFV4</accession>
<feature type="binding site" evidence="3">
    <location>
        <position position="231"/>
    </location>
    <ligand>
        <name>substrate</name>
    </ligand>
</feature>
<protein>
    <submittedName>
        <fullName evidence="4">Glycosyl hydrolase</fullName>
    </submittedName>
</protein>
<organism evidence="4 5">
    <name type="scientific">Agrobacterium pusense</name>
    <dbReference type="NCBI Taxonomy" id="648995"/>
    <lineage>
        <taxon>Bacteria</taxon>
        <taxon>Pseudomonadati</taxon>
        <taxon>Pseudomonadota</taxon>
        <taxon>Alphaproteobacteria</taxon>
        <taxon>Hyphomicrobiales</taxon>
        <taxon>Rhizobiaceae</taxon>
        <taxon>Rhizobium/Agrobacterium group</taxon>
        <taxon>Agrobacterium</taxon>
    </lineage>
</organism>
<feature type="binding site" evidence="3">
    <location>
        <position position="235"/>
    </location>
    <ligand>
        <name>substrate</name>
    </ligand>
</feature>
<keyword evidence="1 4" id="KW-0378">Hydrolase</keyword>
<name>A0A6H0ZFV4_9HYPH</name>
<dbReference type="Proteomes" id="UP000500870">
    <property type="component" value="Chromosome 2"/>
</dbReference>
<dbReference type="InterPro" id="IPR010905">
    <property type="entry name" value="Glyco_hydro_88"/>
</dbReference>
<dbReference type="PANTHER" id="PTHR36845:SF1">
    <property type="entry name" value="HYDROLASE, PUTATIVE (AFU_ORTHOLOGUE AFUA_7G05090)-RELATED"/>
    <property type="match status" value="1"/>
</dbReference>
<dbReference type="RefSeq" id="WP_052760294.1">
    <property type="nucleotide sequence ID" value="NZ_CP039896.1"/>
</dbReference>
<dbReference type="InterPro" id="IPR008928">
    <property type="entry name" value="6-hairpin_glycosidase_sf"/>
</dbReference>
<dbReference type="AlphaFoldDB" id="A0A6H0ZFV4"/>
<dbReference type="InterPro" id="IPR012341">
    <property type="entry name" value="6hp_glycosidase-like_sf"/>
</dbReference>
<proteinExistence type="inferred from homology"/>
<reference evidence="4 5" key="1">
    <citation type="submission" date="2020-04" db="EMBL/GenBank/DDBJ databases">
        <title>FDA dAtabase for Regulatory Grade micrObial Sequences (FDA-ARGOS): Supporting development and validation of Infectious Disease Dx tests.</title>
        <authorList>
            <person name="Sciortino C."/>
            <person name="Tallon L."/>
            <person name="Sadzewicz L."/>
            <person name="Vavikolanu K."/>
            <person name="Mehta A."/>
            <person name="Aluvathingal J."/>
            <person name="Nadendla S."/>
            <person name="Nandy P."/>
            <person name="Geyer C."/>
            <person name="Yan Y."/>
            <person name="Sichtig H."/>
        </authorList>
    </citation>
    <scope>NUCLEOTIDE SEQUENCE [LARGE SCALE GENOMIC DNA]</scope>
    <source>
        <strain evidence="4 5">FDAARGOS_633</strain>
    </source>
</reference>
<dbReference type="SUPFAM" id="SSF48208">
    <property type="entry name" value="Six-hairpin glycosidases"/>
    <property type="match status" value="1"/>
</dbReference>
<sequence>MADMVGKQDIKIWQPAMQRMISRIDATIEMRLDGFPHFADPTTGVWTTTPEGFWTGGFWIGELWLAGALTQQKSYSDEAKRWLAKLETRIESQTVFRGFLFYYGAVVGALLHREPLAERFAALASASLLQQYDGNAGIIPLGSEAEEAHAVGNGEANIDGLPATPLMLWVARHLGDPEMRQIALNHAYKSGEFFIRPDGGVVQSASFDRGTGVLSRRYTHKGYSDTSIWTRAQAWAMLGYALSAQIEPKERQLLELATKVADWWVEHLPDDGVAYWDFDAPVTSDTKKDTSGTAIASAALLKLSALHPDPSKASQYSATARRSLEALVERHLTDDGILADGCFDPKNDKAVNSELIWGDYFLLECLGVLTGRINSAL</sequence>
<comment type="similarity">
    <text evidence="2">Belongs to the glycosyl hydrolase 88 family.</text>
</comment>
<evidence type="ECO:0000313" key="4">
    <source>
        <dbReference type="EMBL" id="QIX19685.1"/>
    </source>
</evidence>
<feature type="binding site" evidence="3">
    <location>
        <position position="219"/>
    </location>
    <ligand>
        <name>substrate</name>
    </ligand>
</feature>
<dbReference type="GO" id="GO:0052757">
    <property type="term" value="F:chondroitin hydrolase activity"/>
    <property type="evidence" value="ECO:0007669"/>
    <property type="project" value="TreeGrafter"/>
</dbReference>
<evidence type="ECO:0000256" key="3">
    <source>
        <dbReference type="PIRSR" id="PIRSR610905-2"/>
    </source>
</evidence>
<dbReference type="Pfam" id="PF07470">
    <property type="entry name" value="Glyco_hydro_88"/>
    <property type="match status" value="1"/>
</dbReference>
<dbReference type="EMBL" id="CP050896">
    <property type="protein sequence ID" value="QIX19685.1"/>
    <property type="molecule type" value="Genomic_DNA"/>
</dbReference>
<dbReference type="GO" id="GO:0000272">
    <property type="term" value="P:polysaccharide catabolic process"/>
    <property type="evidence" value="ECO:0007669"/>
    <property type="project" value="TreeGrafter"/>
</dbReference>
<dbReference type="PANTHER" id="PTHR36845">
    <property type="entry name" value="HYDROLASE, PUTATIVE (AFU_ORTHOLOGUE AFUA_7G05090)-RELATED"/>
    <property type="match status" value="1"/>
</dbReference>